<protein>
    <recommendedName>
        <fullName evidence="5">Secreted protein</fullName>
    </recommendedName>
</protein>
<gene>
    <name evidence="3" type="ORF">QBC36DRAFT_69728</name>
</gene>
<keyword evidence="2" id="KW-0732">Signal</keyword>
<dbReference type="EMBL" id="MU866396">
    <property type="protein sequence ID" value="KAK4172743.1"/>
    <property type="molecule type" value="Genomic_DNA"/>
</dbReference>
<evidence type="ECO:0000313" key="3">
    <source>
        <dbReference type="EMBL" id="KAK4172743.1"/>
    </source>
</evidence>
<name>A0AAN6VZQ1_9PEZI</name>
<evidence type="ECO:0008006" key="5">
    <source>
        <dbReference type="Google" id="ProtNLM"/>
    </source>
</evidence>
<sequence>MHLCMMSIFPHVCVVFCSLPSVGATTAGGVLGSRRHLVSKLGLMDGSRRPNSQEHTESTLGKGNLDQAPASNKVDSETVLAVAQDHVIPPFHLDQTSQMFSLLATSCTPPETASRTSQHASTPAHELQRFGDFCSLLMYRK</sequence>
<dbReference type="Proteomes" id="UP001302321">
    <property type="component" value="Unassembled WGS sequence"/>
</dbReference>
<accession>A0AAN6VZQ1</accession>
<dbReference type="AlphaFoldDB" id="A0AAN6VZQ1"/>
<proteinExistence type="predicted"/>
<feature type="region of interest" description="Disordered" evidence="1">
    <location>
        <begin position="43"/>
        <end position="71"/>
    </location>
</feature>
<comment type="caution">
    <text evidence="3">The sequence shown here is derived from an EMBL/GenBank/DDBJ whole genome shotgun (WGS) entry which is preliminary data.</text>
</comment>
<evidence type="ECO:0000313" key="4">
    <source>
        <dbReference type="Proteomes" id="UP001302321"/>
    </source>
</evidence>
<organism evidence="3 4">
    <name type="scientific">Triangularia setosa</name>
    <dbReference type="NCBI Taxonomy" id="2587417"/>
    <lineage>
        <taxon>Eukaryota</taxon>
        <taxon>Fungi</taxon>
        <taxon>Dikarya</taxon>
        <taxon>Ascomycota</taxon>
        <taxon>Pezizomycotina</taxon>
        <taxon>Sordariomycetes</taxon>
        <taxon>Sordariomycetidae</taxon>
        <taxon>Sordariales</taxon>
        <taxon>Podosporaceae</taxon>
        <taxon>Triangularia</taxon>
    </lineage>
</organism>
<feature type="chain" id="PRO_5042846173" description="Secreted protein" evidence="2">
    <location>
        <begin position="25"/>
        <end position="141"/>
    </location>
</feature>
<evidence type="ECO:0000256" key="1">
    <source>
        <dbReference type="SAM" id="MobiDB-lite"/>
    </source>
</evidence>
<feature type="signal peptide" evidence="2">
    <location>
        <begin position="1"/>
        <end position="24"/>
    </location>
</feature>
<reference evidence="3" key="2">
    <citation type="submission" date="2023-05" db="EMBL/GenBank/DDBJ databases">
        <authorList>
            <consortium name="Lawrence Berkeley National Laboratory"/>
            <person name="Steindorff A."/>
            <person name="Hensen N."/>
            <person name="Bonometti L."/>
            <person name="Westerberg I."/>
            <person name="Brannstrom I.O."/>
            <person name="Guillou S."/>
            <person name="Cros-Aarteil S."/>
            <person name="Calhoun S."/>
            <person name="Haridas S."/>
            <person name="Kuo A."/>
            <person name="Mondo S."/>
            <person name="Pangilinan J."/>
            <person name="Riley R."/>
            <person name="Labutti K."/>
            <person name="Andreopoulos B."/>
            <person name="Lipzen A."/>
            <person name="Chen C."/>
            <person name="Yanf M."/>
            <person name="Daum C."/>
            <person name="Ng V."/>
            <person name="Clum A."/>
            <person name="Ohm R."/>
            <person name="Martin F."/>
            <person name="Silar P."/>
            <person name="Natvig D."/>
            <person name="Lalanne C."/>
            <person name="Gautier V."/>
            <person name="Ament-Velasquez S.L."/>
            <person name="Kruys A."/>
            <person name="Hutchinson M.I."/>
            <person name="Powell A.J."/>
            <person name="Barry K."/>
            <person name="Miller A.N."/>
            <person name="Grigoriev I.V."/>
            <person name="Debuchy R."/>
            <person name="Gladieux P."/>
            <person name="Thoren M.H."/>
            <person name="Johannesson H."/>
        </authorList>
    </citation>
    <scope>NUCLEOTIDE SEQUENCE</scope>
    <source>
        <strain evidence="3">CBS 892.96</strain>
    </source>
</reference>
<evidence type="ECO:0000256" key="2">
    <source>
        <dbReference type="SAM" id="SignalP"/>
    </source>
</evidence>
<feature type="compositionally biased region" description="Basic and acidic residues" evidence="1">
    <location>
        <begin position="46"/>
        <end position="57"/>
    </location>
</feature>
<reference evidence="3" key="1">
    <citation type="journal article" date="2023" name="Mol. Phylogenet. Evol.">
        <title>Genome-scale phylogeny and comparative genomics of the fungal order Sordariales.</title>
        <authorList>
            <person name="Hensen N."/>
            <person name="Bonometti L."/>
            <person name="Westerberg I."/>
            <person name="Brannstrom I.O."/>
            <person name="Guillou S."/>
            <person name="Cros-Aarteil S."/>
            <person name="Calhoun S."/>
            <person name="Haridas S."/>
            <person name="Kuo A."/>
            <person name="Mondo S."/>
            <person name="Pangilinan J."/>
            <person name="Riley R."/>
            <person name="LaButti K."/>
            <person name="Andreopoulos B."/>
            <person name="Lipzen A."/>
            <person name="Chen C."/>
            <person name="Yan M."/>
            <person name="Daum C."/>
            <person name="Ng V."/>
            <person name="Clum A."/>
            <person name="Steindorff A."/>
            <person name="Ohm R.A."/>
            <person name="Martin F."/>
            <person name="Silar P."/>
            <person name="Natvig D.O."/>
            <person name="Lalanne C."/>
            <person name="Gautier V."/>
            <person name="Ament-Velasquez S.L."/>
            <person name="Kruys A."/>
            <person name="Hutchinson M.I."/>
            <person name="Powell A.J."/>
            <person name="Barry K."/>
            <person name="Miller A.N."/>
            <person name="Grigoriev I.V."/>
            <person name="Debuchy R."/>
            <person name="Gladieux P."/>
            <person name="Hiltunen Thoren M."/>
            <person name="Johannesson H."/>
        </authorList>
    </citation>
    <scope>NUCLEOTIDE SEQUENCE</scope>
    <source>
        <strain evidence="3">CBS 892.96</strain>
    </source>
</reference>
<keyword evidence="4" id="KW-1185">Reference proteome</keyword>